<dbReference type="AlphaFoldDB" id="A0AAN7XNB0"/>
<accession>A0AAN7XNB0</accession>
<name>A0AAN7XNB0_ELEMC</name>
<evidence type="ECO:0000313" key="3">
    <source>
        <dbReference type="Proteomes" id="UP001346869"/>
    </source>
</evidence>
<dbReference type="Proteomes" id="UP001346869">
    <property type="component" value="Unassembled WGS sequence"/>
</dbReference>
<proteinExistence type="predicted"/>
<evidence type="ECO:0000256" key="1">
    <source>
        <dbReference type="SAM" id="MobiDB-lite"/>
    </source>
</evidence>
<keyword evidence="3" id="KW-1185">Reference proteome</keyword>
<evidence type="ECO:0000313" key="2">
    <source>
        <dbReference type="EMBL" id="KAK5865280.1"/>
    </source>
</evidence>
<protein>
    <submittedName>
        <fullName evidence="2">Uncharacterized protein</fullName>
    </submittedName>
</protein>
<sequence>MKKTSSCTLRRAWPSSELSERRLPAAASAEPLRSRRSRSERDYRIHKQGKRNPPQYMCRSPPAYTHTGSVQPHRCSAASL</sequence>
<organism evidence="2 3">
    <name type="scientific">Eleginops maclovinus</name>
    <name type="common">Patagonian blennie</name>
    <name type="synonym">Eleginus maclovinus</name>
    <dbReference type="NCBI Taxonomy" id="56733"/>
    <lineage>
        <taxon>Eukaryota</taxon>
        <taxon>Metazoa</taxon>
        <taxon>Chordata</taxon>
        <taxon>Craniata</taxon>
        <taxon>Vertebrata</taxon>
        <taxon>Euteleostomi</taxon>
        <taxon>Actinopterygii</taxon>
        <taxon>Neopterygii</taxon>
        <taxon>Teleostei</taxon>
        <taxon>Neoteleostei</taxon>
        <taxon>Acanthomorphata</taxon>
        <taxon>Eupercaria</taxon>
        <taxon>Perciformes</taxon>
        <taxon>Notothenioidei</taxon>
        <taxon>Eleginopidae</taxon>
        <taxon>Eleginops</taxon>
    </lineage>
</organism>
<comment type="caution">
    <text evidence="2">The sequence shown here is derived from an EMBL/GenBank/DDBJ whole genome shotgun (WGS) entry which is preliminary data.</text>
</comment>
<reference evidence="2 3" key="1">
    <citation type="journal article" date="2023" name="Genes (Basel)">
        <title>Chromosome-Level Genome Assembly and Circadian Gene Repertoire of the Patagonia Blennie Eleginops maclovinus-The Closest Ancestral Proxy of Antarctic Cryonotothenioids.</title>
        <authorList>
            <person name="Cheng C.C."/>
            <person name="Rivera-Colon A.G."/>
            <person name="Minhas B.F."/>
            <person name="Wilson L."/>
            <person name="Rayamajhi N."/>
            <person name="Vargas-Chacoff L."/>
            <person name="Catchen J.M."/>
        </authorList>
    </citation>
    <scope>NUCLEOTIDE SEQUENCE [LARGE SCALE GENOMIC DNA]</scope>
    <source>
        <strain evidence="2">JMC-PN-2008</strain>
    </source>
</reference>
<feature type="region of interest" description="Disordered" evidence="1">
    <location>
        <begin position="1"/>
        <end position="80"/>
    </location>
</feature>
<dbReference type="EMBL" id="JAUZQC010000010">
    <property type="protein sequence ID" value="KAK5865280.1"/>
    <property type="molecule type" value="Genomic_DNA"/>
</dbReference>
<reference evidence="2 3" key="2">
    <citation type="journal article" date="2023" name="Mol. Biol. Evol.">
        <title>Genomics of Secondarily Temperate Adaptation in the Only Non-Antarctic Icefish.</title>
        <authorList>
            <person name="Rivera-Colon A.G."/>
            <person name="Rayamajhi N."/>
            <person name="Minhas B.F."/>
            <person name="Madrigal G."/>
            <person name="Bilyk K.T."/>
            <person name="Yoon V."/>
            <person name="Hune M."/>
            <person name="Gregory S."/>
            <person name="Cheng C.H.C."/>
            <person name="Catchen J.M."/>
        </authorList>
    </citation>
    <scope>NUCLEOTIDE SEQUENCE [LARGE SCALE GENOMIC DNA]</scope>
    <source>
        <strain evidence="2">JMC-PN-2008</strain>
    </source>
</reference>
<gene>
    <name evidence="2" type="ORF">PBY51_016455</name>
</gene>